<dbReference type="EMBL" id="JAWQEG010002627">
    <property type="protein sequence ID" value="KAK3870652.1"/>
    <property type="molecule type" value="Genomic_DNA"/>
</dbReference>
<evidence type="ECO:0008006" key="4">
    <source>
        <dbReference type="Google" id="ProtNLM"/>
    </source>
</evidence>
<dbReference type="Gene3D" id="2.60.120.260">
    <property type="entry name" value="Galactose-binding domain-like"/>
    <property type="match status" value="1"/>
</dbReference>
<sequence length="292" mass="32627">MKVLLMVLMVMRGLVKTDLISSTVSRKVVPSIPNVCLLKKTNLNSTSIRACGVLCSLQTNCLLFCLKGTTCSLYSSQVSIKWPGFSFNPTEEIESYDECYSNWYVNSIAPSLTNISASSVYHNPAAPARNPENAISGFFCKRTYYYCFTSGRDKKPYWRADLGTPKRVSSIIISIRKDNVTHFNDVEITLGTTCSLYSSQVSIKWPGFSFNPTEEIESYDECYSNWYVNSIAPSLTNISASSVYHNPAAPARNPENAISGFFCKKTFYYCFTSGRACSGATFARPHRYTTMI</sequence>
<feature type="chain" id="PRO_5042049258" description="F5/8 type C domain-containing protein" evidence="1">
    <location>
        <begin position="18"/>
        <end position="292"/>
    </location>
</feature>
<proteinExistence type="predicted"/>
<evidence type="ECO:0000313" key="2">
    <source>
        <dbReference type="EMBL" id="KAK3870652.1"/>
    </source>
</evidence>
<dbReference type="InterPro" id="IPR008979">
    <property type="entry name" value="Galactose-bd-like_sf"/>
</dbReference>
<comment type="caution">
    <text evidence="2">The sequence shown here is derived from an EMBL/GenBank/DDBJ whole genome shotgun (WGS) entry which is preliminary data.</text>
</comment>
<dbReference type="SUPFAM" id="SSF49785">
    <property type="entry name" value="Galactose-binding domain-like"/>
    <property type="match status" value="1"/>
</dbReference>
<name>A0AAE1KE06_PETCI</name>
<accession>A0AAE1KE06</accession>
<keyword evidence="1" id="KW-0732">Signal</keyword>
<dbReference type="AlphaFoldDB" id="A0AAE1KE06"/>
<organism evidence="2 3">
    <name type="scientific">Petrolisthes cinctipes</name>
    <name type="common">Flat porcelain crab</name>
    <dbReference type="NCBI Taxonomy" id="88211"/>
    <lineage>
        <taxon>Eukaryota</taxon>
        <taxon>Metazoa</taxon>
        <taxon>Ecdysozoa</taxon>
        <taxon>Arthropoda</taxon>
        <taxon>Crustacea</taxon>
        <taxon>Multicrustacea</taxon>
        <taxon>Malacostraca</taxon>
        <taxon>Eumalacostraca</taxon>
        <taxon>Eucarida</taxon>
        <taxon>Decapoda</taxon>
        <taxon>Pleocyemata</taxon>
        <taxon>Anomura</taxon>
        <taxon>Galatheoidea</taxon>
        <taxon>Porcellanidae</taxon>
        <taxon>Petrolisthes</taxon>
    </lineage>
</organism>
<dbReference type="Proteomes" id="UP001286313">
    <property type="component" value="Unassembled WGS sequence"/>
</dbReference>
<reference evidence="2" key="1">
    <citation type="submission" date="2023-10" db="EMBL/GenBank/DDBJ databases">
        <title>Genome assemblies of two species of porcelain crab, Petrolisthes cinctipes and Petrolisthes manimaculis (Anomura: Porcellanidae).</title>
        <authorList>
            <person name="Angst P."/>
        </authorList>
    </citation>
    <scope>NUCLEOTIDE SEQUENCE</scope>
    <source>
        <strain evidence="2">PB745_01</strain>
        <tissue evidence="2">Gill</tissue>
    </source>
</reference>
<protein>
    <recommendedName>
        <fullName evidence="4">F5/8 type C domain-containing protein</fullName>
    </recommendedName>
</protein>
<evidence type="ECO:0000256" key="1">
    <source>
        <dbReference type="SAM" id="SignalP"/>
    </source>
</evidence>
<feature type="signal peptide" evidence="1">
    <location>
        <begin position="1"/>
        <end position="17"/>
    </location>
</feature>
<gene>
    <name evidence="2" type="ORF">Pcinc_024140</name>
</gene>
<evidence type="ECO:0000313" key="3">
    <source>
        <dbReference type="Proteomes" id="UP001286313"/>
    </source>
</evidence>
<keyword evidence="3" id="KW-1185">Reference proteome</keyword>